<evidence type="ECO:0000313" key="3">
    <source>
        <dbReference type="Proteomes" id="UP000070069"/>
    </source>
</evidence>
<feature type="coiled-coil region" evidence="1">
    <location>
        <begin position="55"/>
        <end position="89"/>
    </location>
</feature>
<keyword evidence="1" id="KW-0175">Coiled coil</keyword>
<proteinExistence type="predicted"/>
<comment type="caution">
    <text evidence="2">The sequence shown here is derived from an EMBL/GenBank/DDBJ whole genome shotgun (WGS) entry which is preliminary data.</text>
</comment>
<reference evidence="2 3" key="1">
    <citation type="submission" date="2016-02" db="EMBL/GenBank/DDBJ databases">
        <title>A draft genome sequence of Candidatus Phytoplasma oryzae strain Mbita1, the causative agent of Napier Grass stunt disease in Kenya.</title>
        <authorList>
            <person name="Fischer A."/>
            <person name="Santa-Cruz I."/>
            <person name="Wambua L."/>
            <person name="Olds C."/>
            <person name="Midega C."/>
            <person name="Dickinson M."/>
            <person name="Kawicha P."/>
            <person name="Khan Z."/>
            <person name="Masiga D."/>
            <person name="Jores J."/>
            <person name="Bernd S."/>
        </authorList>
    </citation>
    <scope>NUCLEOTIDE SEQUENCE [LARGE SCALE GENOMIC DNA]</scope>
    <source>
        <strain evidence="2">Mbita1</strain>
    </source>
</reference>
<gene>
    <name evidence="2" type="ORF">AXA84_0264</name>
</gene>
<dbReference type="RefSeq" id="WP_066540360.1">
    <property type="nucleotide sequence ID" value="NZ_LTBM01000006.1"/>
</dbReference>
<dbReference type="PATRIC" id="fig|203274.3.peg.419"/>
<sequence>MKILKYSKKINLNLKFFLSLTFFLCFLTIFLKSNLIFAGKYYSKIQKTDSSDNSIVYLEQKIESLKMKIESLSQEENLFEIELQKSKEKIFSLKMKINKAMSNKSLNLLKLQIFNLQEEKIFYQKEIQNIIIQKIELKTELKKILKSYNKKITKSLYFFN</sequence>
<evidence type="ECO:0000256" key="1">
    <source>
        <dbReference type="SAM" id="Coils"/>
    </source>
</evidence>
<protein>
    <submittedName>
        <fullName evidence="2">Uncharacterized protein</fullName>
    </submittedName>
</protein>
<name>A0A139JQI7_9MOLU</name>
<dbReference type="Proteomes" id="UP000070069">
    <property type="component" value="Unassembled WGS sequence"/>
</dbReference>
<accession>A0A139JQI7</accession>
<organism evidence="2 3">
    <name type="scientific">Candidatus Phytoplasma oryzae</name>
    <dbReference type="NCBI Taxonomy" id="203274"/>
    <lineage>
        <taxon>Bacteria</taxon>
        <taxon>Bacillati</taxon>
        <taxon>Mycoplasmatota</taxon>
        <taxon>Mollicutes</taxon>
        <taxon>Acholeplasmatales</taxon>
        <taxon>Acholeplasmataceae</taxon>
        <taxon>Candidatus Phytoplasma</taxon>
        <taxon>16SrXI (Rice yellow dwarf group)</taxon>
    </lineage>
</organism>
<evidence type="ECO:0000313" key="2">
    <source>
        <dbReference type="EMBL" id="KXT29235.1"/>
    </source>
</evidence>
<dbReference type="AlphaFoldDB" id="A0A139JQI7"/>
<dbReference type="EMBL" id="LTBM01000006">
    <property type="protein sequence ID" value="KXT29235.1"/>
    <property type="molecule type" value="Genomic_DNA"/>
</dbReference>